<keyword evidence="4" id="KW-0676">Redox-active center</keyword>
<dbReference type="GO" id="GO:0030313">
    <property type="term" value="C:cell envelope"/>
    <property type="evidence" value="ECO:0007669"/>
    <property type="project" value="UniProtKB-SubCell"/>
</dbReference>
<dbReference type="SUPFAM" id="SSF52833">
    <property type="entry name" value="Thioredoxin-like"/>
    <property type="match status" value="1"/>
</dbReference>
<dbReference type="PANTHER" id="PTHR42852">
    <property type="entry name" value="THIOL:DISULFIDE INTERCHANGE PROTEIN DSBE"/>
    <property type="match status" value="1"/>
</dbReference>
<dbReference type="RefSeq" id="WP_144246264.1">
    <property type="nucleotide sequence ID" value="NZ_VLPK01000001.1"/>
</dbReference>
<keyword evidence="3" id="KW-1015">Disulfide bond</keyword>
<dbReference type="PANTHER" id="PTHR42852:SF6">
    <property type="entry name" value="THIOL:DISULFIDE INTERCHANGE PROTEIN DSBE"/>
    <property type="match status" value="1"/>
</dbReference>
<evidence type="ECO:0000256" key="1">
    <source>
        <dbReference type="ARBA" id="ARBA00004196"/>
    </source>
</evidence>
<feature type="domain" description="Thioredoxin" evidence="5">
    <location>
        <begin position="341"/>
        <end position="489"/>
    </location>
</feature>
<evidence type="ECO:0000256" key="2">
    <source>
        <dbReference type="ARBA" id="ARBA00022748"/>
    </source>
</evidence>
<dbReference type="CDD" id="cd02966">
    <property type="entry name" value="TlpA_like_family"/>
    <property type="match status" value="1"/>
</dbReference>
<dbReference type="InterPro" id="IPR013766">
    <property type="entry name" value="Thioredoxin_domain"/>
</dbReference>
<keyword evidence="7" id="KW-1185">Reference proteome</keyword>
<dbReference type="EMBL" id="VLPK01000001">
    <property type="protein sequence ID" value="TSJ42693.1"/>
    <property type="molecule type" value="Genomic_DNA"/>
</dbReference>
<keyword evidence="2" id="KW-0201">Cytochrome c-type biogenesis</keyword>
<dbReference type="AlphaFoldDB" id="A0A556MS06"/>
<comment type="subcellular location">
    <subcellularLocation>
        <location evidence="1">Cell envelope</location>
    </subcellularLocation>
</comment>
<proteinExistence type="predicted"/>
<evidence type="ECO:0000256" key="3">
    <source>
        <dbReference type="ARBA" id="ARBA00023157"/>
    </source>
</evidence>
<evidence type="ECO:0000313" key="7">
    <source>
        <dbReference type="Proteomes" id="UP000318733"/>
    </source>
</evidence>
<dbReference type="GO" id="GO:0017004">
    <property type="term" value="P:cytochrome complex assembly"/>
    <property type="evidence" value="ECO:0007669"/>
    <property type="project" value="UniProtKB-KW"/>
</dbReference>
<dbReference type="OrthoDB" id="1095575at2"/>
<dbReference type="PROSITE" id="PS51352">
    <property type="entry name" value="THIOREDOXIN_2"/>
    <property type="match status" value="1"/>
</dbReference>
<dbReference type="InterPro" id="IPR012336">
    <property type="entry name" value="Thioredoxin-like_fold"/>
</dbReference>
<dbReference type="InterPro" id="IPR050553">
    <property type="entry name" value="Thioredoxin_ResA/DsbE_sf"/>
</dbReference>
<sequence>MKTFITFLALSFTVAANGQKILKTDSVYLTGKVGKFEAYKEKASSLRIVVNDLAFGKQQTYLADINPDGTYKLSFLKTSAQDVMLLYNNQLELFLVEPGSHMQINFDADNLEAMTFDGDGANSNREARAYQHAKENDVTLGYGGEKYKRYEIMEKSEKDNDPFTHKKFLADRYAKESIFLANYLKQHRMSAVAKRWLTVDLKYEYLNNLLRYLWLHPYRNETNENNFKVPDSYFDFIKQADLEDIQGPISSNYGAYVYEYGRYITRKNLGVSYVIDKQIDLFLKEPSGLERDIVLSNVLYNLTQSGALDVVKAYLDKYKAAVVQPQFKTNIVKVYNDRVYLLNNLKLPAAAQINIVPKTAADSVFNKILAKYTGKVVYVDFWATWCGPCRGEMPNSKVLHKSLAGKDVVFLYLGVQCEEKTWKAAIAEMGIEGEHFLLSNNDFNAISAKFQINGIPRYLLIDRQGRVFDPNAKRPGDDTLKSDIEKLLAAK</sequence>
<dbReference type="Proteomes" id="UP000318733">
    <property type="component" value="Unassembled WGS sequence"/>
</dbReference>
<name>A0A556MS06_9SPHI</name>
<reference evidence="6 7" key="1">
    <citation type="submission" date="2019-07" db="EMBL/GenBank/DDBJ databases">
        <authorList>
            <person name="Huq M.A."/>
        </authorList>
    </citation>
    <scope>NUCLEOTIDE SEQUENCE [LARGE SCALE GENOMIC DNA]</scope>
    <source>
        <strain evidence="6 7">MAH-19</strain>
    </source>
</reference>
<comment type="caution">
    <text evidence="6">The sequence shown here is derived from an EMBL/GenBank/DDBJ whole genome shotgun (WGS) entry which is preliminary data.</text>
</comment>
<organism evidence="6 7">
    <name type="scientific">Mucilaginibacter corticis</name>
    <dbReference type="NCBI Taxonomy" id="2597670"/>
    <lineage>
        <taxon>Bacteria</taxon>
        <taxon>Pseudomonadati</taxon>
        <taxon>Bacteroidota</taxon>
        <taxon>Sphingobacteriia</taxon>
        <taxon>Sphingobacteriales</taxon>
        <taxon>Sphingobacteriaceae</taxon>
        <taxon>Mucilaginibacter</taxon>
    </lineage>
</organism>
<protein>
    <submittedName>
        <fullName evidence="6">TlpA family protein disulfide reductase</fullName>
    </submittedName>
</protein>
<evidence type="ECO:0000256" key="4">
    <source>
        <dbReference type="ARBA" id="ARBA00023284"/>
    </source>
</evidence>
<accession>A0A556MS06</accession>
<dbReference type="Gene3D" id="3.40.30.10">
    <property type="entry name" value="Glutaredoxin"/>
    <property type="match status" value="1"/>
</dbReference>
<gene>
    <name evidence="6" type="ORF">FO440_00430</name>
</gene>
<evidence type="ECO:0000313" key="6">
    <source>
        <dbReference type="EMBL" id="TSJ42693.1"/>
    </source>
</evidence>
<dbReference type="Pfam" id="PF13905">
    <property type="entry name" value="Thioredoxin_8"/>
    <property type="match status" value="1"/>
</dbReference>
<evidence type="ECO:0000259" key="5">
    <source>
        <dbReference type="PROSITE" id="PS51352"/>
    </source>
</evidence>
<dbReference type="InterPro" id="IPR036249">
    <property type="entry name" value="Thioredoxin-like_sf"/>
</dbReference>